<protein>
    <submittedName>
        <fullName evidence="2">Secreted protein</fullName>
    </submittedName>
</protein>
<gene>
    <name evidence="2" type="ORF">MELLADRAFT_124211</name>
</gene>
<sequence length="141" mass="15066">MNIQIQFMMSVMLCFASSSLAASADSFTCDASLEDAPAKTLPAPSWPIDAAPGYICGVKDLGNSIVYHHCRTCSLTTTGQNCQLTNNATAPIAASEKCDTYGPDSIIDITKDTKYNCKNTQDYTCLAITNPSVCNECVAYP</sequence>
<proteinExistence type="predicted"/>
<reference evidence="3" key="1">
    <citation type="journal article" date="2011" name="Proc. Natl. Acad. Sci. U.S.A.">
        <title>Obligate biotrophy features unraveled by the genomic analysis of rust fungi.</title>
        <authorList>
            <person name="Duplessis S."/>
            <person name="Cuomo C.A."/>
            <person name="Lin Y.-C."/>
            <person name="Aerts A."/>
            <person name="Tisserant E."/>
            <person name="Veneault-Fourrey C."/>
            <person name="Joly D.L."/>
            <person name="Hacquard S."/>
            <person name="Amselem J."/>
            <person name="Cantarel B.L."/>
            <person name="Chiu R."/>
            <person name="Coutinho P.M."/>
            <person name="Feau N."/>
            <person name="Field M."/>
            <person name="Frey P."/>
            <person name="Gelhaye E."/>
            <person name="Goldberg J."/>
            <person name="Grabherr M.G."/>
            <person name="Kodira C.D."/>
            <person name="Kohler A."/>
            <person name="Kuees U."/>
            <person name="Lindquist E.A."/>
            <person name="Lucas S.M."/>
            <person name="Mago R."/>
            <person name="Mauceli E."/>
            <person name="Morin E."/>
            <person name="Murat C."/>
            <person name="Pangilinan J.L."/>
            <person name="Park R."/>
            <person name="Pearson M."/>
            <person name="Quesneville H."/>
            <person name="Rouhier N."/>
            <person name="Sakthikumar S."/>
            <person name="Salamov A.A."/>
            <person name="Schmutz J."/>
            <person name="Selles B."/>
            <person name="Shapiro H."/>
            <person name="Tanguay P."/>
            <person name="Tuskan G.A."/>
            <person name="Henrissat B."/>
            <person name="Van de Peer Y."/>
            <person name="Rouze P."/>
            <person name="Ellis J.G."/>
            <person name="Dodds P.N."/>
            <person name="Schein J.E."/>
            <person name="Zhong S."/>
            <person name="Hamelin R.C."/>
            <person name="Grigoriev I.V."/>
            <person name="Szabo L.J."/>
            <person name="Martin F."/>
        </authorList>
    </citation>
    <scope>NUCLEOTIDE SEQUENCE [LARGE SCALE GENOMIC DNA]</scope>
    <source>
        <strain evidence="3">98AG31 / pathotype 3-4-7</strain>
    </source>
</reference>
<feature type="signal peptide" evidence="1">
    <location>
        <begin position="1"/>
        <end position="21"/>
    </location>
</feature>
<dbReference type="VEuPathDB" id="FungiDB:MELLADRAFT_124211"/>
<keyword evidence="3" id="KW-1185">Reference proteome</keyword>
<dbReference type="RefSeq" id="XP_007419207.1">
    <property type="nucleotide sequence ID" value="XM_007419145.1"/>
</dbReference>
<feature type="chain" id="PRO_5003321430" evidence="1">
    <location>
        <begin position="22"/>
        <end position="141"/>
    </location>
</feature>
<dbReference type="EMBL" id="GL883223">
    <property type="protein sequence ID" value="EGF97515.1"/>
    <property type="molecule type" value="Genomic_DNA"/>
</dbReference>
<dbReference type="InParanoid" id="F4SCV4"/>
<accession>F4SCV4</accession>
<evidence type="ECO:0000256" key="1">
    <source>
        <dbReference type="SAM" id="SignalP"/>
    </source>
</evidence>
<organism evidence="3">
    <name type="scientific">Melampsora larici-populina (strain 98AG31 / pathotype 3-4-7)</name>
    <name type="common">Poplar leaf rust fungus</name>
    <dbReference type="NCBI Taxonomy" id="747676"/>
    <lineage>
        <taxon>Eukaryota</taxon>
        <taxon>Fungi</taxon>
        <taxon>Dikarya</taxon>
        <taxon>Basidiomycota</taxon>
        <taxon>Pucciniomycotina</taxon>
        <taxon>Pucciniomycetes</taxon>
        <taxon>Pucciniales</taxon>
        <taxon>Melampsoraceae</taxon>
        <taxon>Melampsora</taxon>
    </lineage>
</organism>
<dbReference type="KEGG" id="mlr:MELLADRAFT_124211"/>
<dbReference type="GeneID" id="18926683"/>
<dbReference type="HOGENOM" id="CLU_1750096_0_0_1"/>
<keyword evidence="1" id="KW-0732">Signal</keyword>
<dbReference type="AlphaFoldDB" id="F4SCV4"/>
<evidence type="ECO:0000313" key="2">
    <source>
        <dbReference type="EMBL" id="EGF97515.1"/>
    </source>
</evidence>
<evidence type="ECO:0000313" key="3">
    <source>
        <dbReference type="Proteomes" id="UP000001072"/>
    </source>
</evidence>
<dbReference type="Proteomes" id="UP000001072">
    <property type="component" value="Unassembled WGS sequence"/>
</dbReference>
<name>F4SCV4_MELLP</name>